<feature type="domain" description="N-acetyltransferase" evidence="1">
    <location>
        <begin position="34"/>
        <end position="196"/>
    </location>
</feature>
<dbReference type="PROSITE" id="PS51186">
    <property type="entry name" value="GNAT"/>
    <property type="match status" value="1"/>
</dbReference>
<dbReference type="Proteomes" id="UP001501407">
    <property type="component" value="Unassembled WGS sequence"/>
</dbReference>
<dbReference type="SUPFAM" id="SSF55729">
    <property type="entry name" value="Acyl-CoA N-acyltransferases (Nat)"/>
    <property type="match status" value="1"/>
</dbReference>
<proteinExistence type="predicted"/>
<dbReference type="InterPro" id="IPR051908">
    <property type="entry name" value="Ribosomal_N-acetyltransferase"/>
</dbReference>
<keyword evidence="3" id="KW-1185">Reference proteome</keyword>
<dbReference type="InterPro" id="IPR000182">
    <property type="entry name" value="GNAT_dom"/>
</dbReference>
<dbReference type="Gene3D" id="3.40.630.30">
    <property type="match status" value="1"/>
</dbReference>
<sequence>MPHSDALARLWPASAVRVRAGDLELRWIDDDLLVELSELAGRGIHDADMMPFEHPWSRGSADEVARSVLAYQWGIRNRISPTAFVLELAVLHDGTPVGIQGLTAKDWPVLRNVTTGSWLGRAHQGRGIGTRMRMLALHLAFEGLGAREAMSGAFVDNGASNAVSERVGYARGGASHVAREGAAVVHNHYVMSRERWESVRSDHAQRLGGTVELHGVEGLLAQLESTPGGAEAGQH</sequence>
<dbReference type="PANTHER" id="PTHR43441">
    <property type="entry name" value="RIBOSOMAL-PROTEIN-SERINE ACETYLTRANSFERASE"/>
    <property type="match status" value="1"/>
</dbReference>
<name>A0ABP9MRG0_9MICO</name>
<protein>
    <submittedName>
        <fullName evidence="2">GNAT family protein</fullName>
    </submittedName>
</protein>
<dbReference type="InterPro" id="IPR016181">
    <property type="entry name" value="Acyl_CoA_acyltransferase"/>
</dbReference>
<reference evidence="3" key="1">
    <citation type="journal article" date="2019" name="Int. J. Syst. Evol. Microbiol.">
        <title>The Global Catalogue of Microorganisms (GCM) 10K type strain sequencing project: providing services to taxonomists for standard genome sequencing and annotation.</title>
        <authorList>
            <consortium name="The Broad Institute Genomics Platform"/>
            <consortium name="The Broad Institute Genome Sequencing Center for Infectious Disease"/>
            <person name="Wu L."/>
            <person name="Ma J."/>
        </authorList>
    </citation>
    <scope>NUCLEOTIDE SEQUENCE [LARGE SCALE GENOMIC DNA]</scope>
    <source>
        <strain evidence="3">JCM 18959</strain>
    </source>
</reference>
<accession>A0ABP9MRG0</accession>
<dbReference type="PANTHER" id="PTHR43441:SF11">
    <property type="entry name" value="RIBOSOMAL-PROTEIN-SERINE ACETYLTRANSFERASE"/>
    <property type="match status" value="1"/>
</dbReference>
<evidence type="ECO:0000313" key="3">
    <source>
        <dbReference type="Proteomes" id="UP001501407"/>
    </source>
</evidence>
<dbReference type="Pfam" id="PF13302">
    <property type="entry name" value="Acetyltransf_3"/>
    <property type="match status" value="1"/>
</dbReference>
<gene>
    <name evidence="2" type="ORF">GCM10025760_33370</name>
</gene>
<comment type="caution">
    <text evidence="2">The sequence shown here is derived from an EMBL/GenBank/DDBJ whole genome shotgun (WGS) entry which is preliminary data.</text>
</comment>
<dbReference type="RefSeq" id="WP_194415476.1">
    <property type="nucleotide sequence ID" value="NZ_BAABKZ010000005.1"/>
</dbReference>
<evidence type="ECO:0000259" key="1">
    <source>
        <dbReference type="PROSITE" id="PS51186"/>
    </source>
</evidence>
<organism evidence="2 3">
    <name type="scientific">Microbacterium yannicii</name>
    <dbReference type="NCBI Taxonomy" id="671622"/>
    <lineage>
        <taxon>Bacteria</taxon>
        <taxon>Bacillati</taxon>
        <taxon>Actinomycetota</taxon>
        <taxon>Actinomycetes</taxon>
        <taxon>Micrococcales</taxon>
        <taxon>Microbacteriaceae</taxon>
        <taxon>Microbacterium</taxon>
    </lineage>
</organism>
<dbReference type="EMBL" id="BAABKZ010000005">
    <property type="protein sequence ID" value="GAA5098320.1"/>
    <property type="molecule type" value="Genomic_DNA"/>
</dbReference>
<evidence type="ECO:0000313" key="2">
    <source>
        <dbReference type="EMBL" id="GAA5098320.1"/>
    </source>
</evidence>